<feature type="compositionally biased region" description="Polar residues" evidence="1">
    <location>
        <begin position="52"/>
        <end position="62"/>
    </location>
</feature>
<dbReference type="Proteomes" id="UP000295097">
    <property type="component" value="Unassembled WGS sequence"/>
</dbReference>
<evidence type="ECO:0000256" key="1">
    <source>
        <dbReference type="SAM" id="MobiDB-lite"/>
    </source>
</evidence>
<proteinExistence type="predicted"/>
<dbReference type="EMBL" id="SMAR01000024">
    <property type="protein sequence ID" value="TCT36048.1"/>
    <property type="molecule type" value="Genomic_DNA"/>
</dbReference>
<feature type="region of interest" description="Disordered" evidence="1">
    <location>
        <begin position="49"/>
        <end position="68"/>
    </location>
</feature>
<keyword evidence="3" id="KW-1185">Reference proteome</keyword>
<reference evidence="2 3" key="1">
    <citation type="submission" date="2019-03" db="EMBL/GenBank/DDBJ databases">
        <title>Freshwater and sediment microbial communities from various areas in North America, analyzing microbe dynamics in response to fracking.</title>
        <authorList>
            <person name="Lamendella R."/>
        </authorList>
    </citation>
    <scope>NUCLEOTIDE SEQUENCE [LARGE SCALE GENOMIC DNA]</scope>
    <source>
        <strain evidence="2 3">175.2</strain>
    </source>
</reference>
<comment type="caution">
    <text evidence="2">The sequence shown here is derived from an EMBL/GenBank/DDBJ whole genome shotgun (WGS) entry which is preliminary data.</text>
</comment>
<evidence type="ECO:0000313" key="3">
    <source>
        <dbReference type="Proteomes" id="UP000295097"/>
    </source>
</evidence>
<name>A0A4R3NN64_9HYPH</name>
<evidence type="ECO:0000313" key="2">
    <source>
        <dbReference type="EMBL" id="TCT36048.1"/>
    </source>
</evidence>
<protein>
    <submittedName>
        <fullName evidence="2">Uncharacterized protein</fullName>
    </submittedName>
</protein>
<gene>
    <name evidence="2" type="ORF">EDC90_102432</name>
</gene>
<accession>A0A4R3NN64</accession>
<organism evidence="2 3">
    <name type="scientific">Martelella mediterranea</name>
    <dbReference type="NCBI Taxonomy" id="293089"/>
    <lineage>
        <taxon>Bacteria</taxon>
        <taxon>Pseudomonadati</taxon>
        <taxon>Pseudomonadota</taxon>
        <taxon>Alphaproteobacteria</taxon>
        <taxon>Hyphomicrobiales</taxon>
        <taxon>Aurantimonadaceae</taxon>
        <taxon>Martelella</taxon>
    </lineage>
</organism>
<dbReference type="AlphaFoldDB" id="A0A4R3NN64"/>
<sequence length="68" mass="6923">MSIARTNTAKAPVCACVLSEGIAGGSAIRAGGGDYRLINTRQNQLADAAESTLASVKSNSARQKGETI</sequence>